<keyword evidence="1" id="KW-0472">Membrane</keyword>
<evidence type="ECO:0000313" key="2">
    <source>
        <dbReference type="EMBL" id="GAU87337.1"/>
    </source>
</evidence>
<keyword evidence="1" id="KW-1133">Transmembrane helix</keyword>
<dbReference type="Proteomes" id="UP000186922">
    <property type="component" value="Unassembled WGS sequence"/>
</dbReference>
<gene>
    <name evidence="2" type="primary">RvY_00207-1</name>
    <name evidence="2" type="synonym">RvY_00207.1</name>
    <name evidence="2" type="ORF">RvY_00207</name>
</gene>
<dbReference type="AlphaFoldDB" id="A0A1D1UJB9"/>
<reference evidence="2 3" key="1">
    <citation type="journal article" date="2016" name="Nat. Commun.">
        <title>Extremotolerant tardigrade genome and improved radiotolerance of human cultured cells by tardigrade-unique protein.</title>
        <authorList>
            <person name="Hashimoto T."/>
            <person name="Horikawa D.D."/>
            <person name="Saito Y."/>
            <person name="Kuwahara H."/>
            <person name="Kozuka-Hata H."/>
            <person name="Shin-I T."/>
            <person name="Minakuchi Y."/>
            <person name="Ohishi K."/>
            <person name="Motoyama A."/>
            <person name="Aizu T."/>
            <person name="Enomoto A."/>
            <person name="Kondo K."/>
            <person name="Tanaka S."/>
            <person name="Hara Y."/>
            <person name="Koshikawa S."/>
            <person name="Sagara H."/>
            <person name="Miura T."/>
            <person name="Yokobori S."/>
            <person name="Miyagawa K."/>
            <person name="Suzuki Y."/>
            <person name="Kubo T."/>
            <person name="Oyama M."/>
            <person name="Kohara Y."/>
            <person name="Fujiyama A."/>
            <person name="Arakawa K."/>
            <person name="Katayama T."/>
            <person name="Toyoda A."/>
            <person name="Kunieda T."/>
        </authorList>
    </citation>
    <scope>NUCLEOTIDE SEQUENCE [LARGE SCALE GENOMIC DNA]</scope>
    <source>
        <strain evidence="2 3">YOKOZUNA-1</strain>
    </source>
</reference>
<name>A0A1D1UJB9_RAMVA</name>
<evidence type="ECO:0000313" key="3">
    <source>
        <dbReference type="Proteomes" id="UP000186922"/>
    </source>
</evidence>
<organism evidence="2 3">
    <name type="scientific">Ramazzottius varieornatus</name>
    <name type="common">Water bear</name>
    <name type="synonym">Tardigrade</name>
    <dbReference type="NCBI Taxonomy" id="947166"/>
    <lineage>
        <taxon>Eukaryota</taxon>
        <taxon>Metazoa</taxon>
        <taxon>Ecdysozoa</taxon>
        <taxon>Tardigrada</taxon>
        <taxon>Eutardigrada</taxon>
        <taxon>Parachela</taxon>
        <taxon>Hypsibioidea</taxon>
        <taxon>Ramazzottiidae</taxon>
        <taxon>Ramazzottius</taxon>
    </lineage>
</organism>
<dbReference type="EMBL" id="BDGG01000001">
    <property type="protein sequence ID" value="GAU87337.1"/>
    <property type="molecule type" value="Genomic_DNA"/>
</dbReference>
<proteinExistence type="predicted"/>
<keyword evidence="1" id="KW-0812">Transmembrane</keyword>
<protein>
    <submittedName>
        <fullName evidence="2">Uncharacterized protein</fullName>
    </submittedName>
</protein>
<sequence>MDNMWASTIDIPQVCLNFSSVVASVNQIKAQTSALRVSLYSSGVHWTIAQYQRHYGFPIYVLCILSAFVALIATLINCVWPPEDDMDSPPGSNYKVRKIRMRVPQKHQRWSGYVYTHLESPRPGGDNVALVESSSGQSGMKNRRDDETMFDRGTMQFLQKTITACEAQPQQPDYT</sequence>
<dbReference type="OrthoDB" id="10488703at2759"/>
<accession>A0A1D1UJB9</accession>
<keyword evidence="3" id="KW-1185">Reference proteome</keyword>
<evidence type="ECO:0000256" key="1">
    <source>
        <dbReference type="SAM" id="Phobius"/>
    </source>
</evidence>
<comment type="caution">
    <text evidence="2">The sequence shown here is derived from an EMBL/GenBank/DDBJ whole genome shotgun (WGS) entry which is preliminary data.</text>
</comment>
<feature type="transmembrane region" description="Helical" evidence="1">
    <location>
        <begin position="59"/>
        <end position="80"/>
    </location>
</feature>